<keyword evidence="6" id="KW-1185">Reference proteome</keyword>
<dbReference type="InterPro" id="IPR036188">
    <property type="entry name" value="FAD/NAD-bd_sf"/>
</dbReference>
<dbReference type="Gene3D" id="3.50.50.60">
    <property type="entry name" value="FAD/NAD(P)-binding domain"/>
    <property type="match status" value="2"/>
</dbReference>
<dbReference type="InterPro" id="IPR050097">
    <property type="entry name" value="Ferredoxin-NADP_redctase_2"/>
</dbReference>
<dbReference type="AlphaFoldDB" id="A0A7X0FCB8"/>
<dbReference type="GO" id="GO:0016491">
    <property type="term" value="F:oxidoreductase activity"/>
    <property type="evidence" value="ECO:0007669"/>
    <property type="project" value="UniProtKB-KW"/>
</dbReference>
<dbReference type="PRINTS" id="PR00469">
    <property type="entry name" value="PNDRDTASEII"/>
</dbReference>
<gene>
    <name evidence="5" type="ORF">GGR00_004931</name>
</gene>
<feature type="domain" description="FAD/NAD(P)-binding" evidence="4">
    <location>
        <begin position="10"/>
        <end position="282"/>
    </location>
</feature>
<dbReference type="SUPFAM" id="SSF51905">
    <property type="entry name" value="FAD/NAD(P)-binding domain"/>
    <property type="match status" value="1"/>
</dbReference>
<evidence type="ECO:0000256" key="1">
    <source>
        <dbReference type="ARBA" id="ARBA00018719"/>
    </source>
</evidence>
<comment type="caution">
    <text evidence="5">The sequence shown here is derived from an EMBL/GenBank/DDBJ whole genome shotgun (WGS) entry which is preliminary data.</text>
</comment>
<dbReference type="Pfam" id="PF07992">
    <property type="entry name" value="Pyr_redox_2"/>
    <property type="match status" value="1"/>
</dbReference>
<evidence type="ECO:0000256" key="2">
    <source>
        <dbReference type="ARBA" id="ARBA00022630"/>
    </source>
</evidence>
<evidence type="ECO:0000259" key="4">
    <source>
        <dbReference type="Pfam" id="PF07992"/>
    </source>
</evidence>
<dbReference type="PANTHER" id="PTHR48105">
    <property type="entry name" value="THIOREDOXIN REDUCTASE 1-RELATED-RELATED"/>
    <property type="match status" value="1"/>
</dbReference>
<accession>A0A7X0FCB8</accession>
<dbReference type="Proteomes" id="UP000536262">
    <property type="component" value="Unassembled WGS sequence"/>
</dbReference>
<name>A0A7X0FCB8_9HYPH</name>
<sequence>MVANSKAKLYDCLIVGGGPAGLLAATYLGRFRRKVLVIDSGQSRAKLIPLTRNCPGFPDGISGPALLGRLRRQASRYNVRFLEGYVTQLFCSRGTFSAKPTNVRARATLIATGVVDVLPDIPELDMLITRGRIRICPVCDAFETIDRSLAVIGPSANAVAKAEFLQPYTRKISILATGTLDNEGRAAAAGLDIAVANPASIRATDDGVSVRLIGGERRVFDAIYPAMGATINSRVAADLGAECDELGNLVTDARQRTAVPGMYAAGDVVNELNQLSVAFGHAAIAASDIHRYLDRPVL</sequence>
<dbReference type="PRINTS" id="PR00368">
    <property type="entry name" value="FADPNR"/>
</dbReference>
<reference evidence="5 6" key="1">
    <citation type="submission" date="2020-08" db="EMBL/GenBank/DDBJ databases">
        <title>Genomic Encyclopedia of Type Strains, Phase IV (KMG-IV): sequencing the most valuable type-strain genomes for metagenomic binning, comparative biology and taxonomic classification.</title>
        <authorList>
            <person name="Goeker M."/>
        </authorList>
    </citation>
    <scope>NUCLEOTIDE SEQUENCE [LARGE SCALE GENOMIC DNA]</scope>
    <source>
        <strain evidence="5 6">DSM 7051</strain>
    </source>
</reference>
<dbReference type="InterPro" id="IPR023753">
    <property type="entry name" value="FAD/NAD-binding_dom"/>
</dbReference>
<protein>
    <recommendedName>
        <fullName evidence="1">Thioredoxin reductase</fullName>
    </recommendedName>
</protein>
<dbReference type="EMBL" id="JACHOU010000020">
    <property type="protein sequence ID" value="MBB6357111.1"/>
    <property type="molecule type" value="Genomic_DNA"/>
</dbReference>
<evidence type="ECO:0000313" key="5">
    <source>
        <dbReference type="EMBL" id="MBB6357111.1"/>
    </source>
</evidence>
<keyword evidence="2" id="KW-0285">Flavoprotein</keyword>
<dbReference type="RefSeq" id="WP_184701726.1">
    <property type="nucleotide sequence ID" value="NZ_BAABEG010000004.1"/>
</dbReference>
<keyword evidence="3 5" id="KW-0560">Oxidoreductase</keyword>
<organism evidence="5 6">
    <name type="scientific">Aminobacter aganoensis</name>
    <dbReference type="NCBI Taxonomy" id="83264"/>
    <lineage>
        <taxon>Bacteria</taxon>
        <taxon>Pseudomonadati</taxon>
        <taxon>Pseudomonadota</taxon>
        <taxon>Alphaproteobacteria</taxon>
        <taxon>Hyphomicrobiales</taxon>
        <taxon>Phyllobacteriaceae</taxon>
        <taxon>Aminobacter</taxon>
    </lineage>
</organism>
<proteinExistence type="predicted"/>
<evidence type="ECO:0000313" key="6">
    <source>
        <dbReference type="Proteomes" id="UP000536262"/>
    </source>
</evidence>
<evidence type="ECO:0000256" key="3">
    <source>
        <dbReference type="ARBA" id="ARBA00023002"/>
    </source>
</evidence>